<organism evidence="2 3">
    <name type="scientific">Belnapia arida</name>
    <dbReference type="NCBI Taxonomy" id="2804533"/>
    <lineage>
        <taxon>Bacteria</taxon>
        <taxon>Pseudomonadati</taxon>
        <taxon>Pseudomonadota</taxon>
        <taxon>Alphaproteobacteria</taxon>
        <taxon>Acetobacterales</taxon>
        <taxon>Roseomonadaceae</taxon>
        <taxon>Belnapia</taxon>
    </lineage>
</organism>
<gene>
    <name evidence="2" type="ORF">JMJ56_25545</name>
</gene>
<proteinExistence type="predicted"/>
<keyword evidence="3" id="KW-1185">Reference proteome</keyword>
<accession>A0ABS1U9K4</accession>
<name>A0ABS1U9K4_9PROT</name>
<sequence>MAQVVVEIKAGGPVGLQRLMRAEPDGLTIVLGIMGVLAAAMVLNLDSGFDPRRDLTVWSQNIVGTRLG</sequence>
<dbReference type="RefSeq" id="WP_202834588.1">
    <property type="nucleotide sequence ID" value="NZ_JAETWB010000025.1"/>
</dbReference>
<dbReference type="InterPro" id="IPR042100">
    <property type="entry name" value="Bug_dom1"/>
</dbReference>
<protein>
    <submittedName>
        <fullName evidence="2">Uncharacterized protein</fullName>
    </submittedName>
</protein>
<dbReference type="EMBL" id="JAETWB010000025">
    <property type="protein sequence ID" value="MBL6081365.1"/>
    <property type="molecule type" value="Genomic_DNA"/>
</dbReference>
<keyword evidence="1" id="KW-0472">Membrane</keyword>
<evidence type="ECO:0000256" key="1">
    <source>
        <dbReference type="SAM" id="Phobius"/>
    </source>
</evidence>
<feature type="transmembrane region" description="Helical" evidence="1">
    <location>
        <begin position="26"/>
        <end position="45"/>
    </location>
</feature>
<dbReference type="Gene3D" id="3.40.190.150">
    <property type="entry name" value="Bordetella uptake gene, domain 1"/>
    <property type="match status" value="1"/>
</dbReference>
<evidence type="ECO:0000313" key="3">
    <source>
        <dbReference type="Proteomes" id="UP000660885"/>
    </source>
</evidence>
<comment type="caution">
    <text evidence="2">The sequence shown here is derived from an EMBL/GenBank/DDBJ whole genome shotgun (WGS) entry which is preliminary data.</text>
</comment>
<dbReference type="Proteomes" id="UP000660885">
    <property type="component" value="Unassembled WGS sequence"/>
</dbReference>
<keyword evidence="1" id="KW-1133">Transmembrane helix</keyword>
<reference evidence="2 3" key="1">
    <citation type="submission" date="2021-01" db="EMBL/GenBank/DDBJ databases">
        <title>Belnapia mucosa sp. nov. and Belnapia arida sp. nov., isolated from the Tabernas Desert (Almeria, Spain).</title>
        <authorList>
            <person name="Molina-Menor E."/>
            <person name="Vidal-Verdu A."/>
            <person name="Calonge A."/>
            <person name="Satari L."/>
            <person name="Pereto J."/>
            <person name="Porcar M."/>
        </authorList>
    </citation>
    <scope>NUCLEOTIDE SEQUENCE [LARGE SCALE GENOMIC DNA]</scope>
    <source>
        <strain evidence="2 3">T18</strain>
    </source>
</reference>
<evidence type="ECO:0000313" key="2">
    <source>
        <dbReference type="EMBL" id="MBL6081365.1"/>
    </source>
</evidence>
<keyword evidence="1" id="KW-0812">Transmembrane</keyword>